<dbReference type="GO" id="GO:0004653">
    <property type="term" value="F:polypeptide N-acetylgalactosaminyltransferase activity"/>
    <property type="evidence" value="ECO:0007669"/>
    <property type="project" value="TreeGrafter"/>
</dbReference>
<dbReference type="SUPFAM" id="SSF50370">
    <property type="entry name" value="Ricin B-like lectins"/>
    <property type="match status" value="1"/>
</dbReference>
<evidence type="ECO:0000256" key="2">
    <source>
        <dbReference type="ARBA" id="ARBA00022734"/>
    </source>
</evidence>
<dbReference type="InterPro" id="IPR000772">
    <property type="entry name" value="Ricin_B_lectin"/>
</dbReference>
<comment type="cofactor">
    <cofactor evidence="1">
        <name>Mn(2+)</name>
        <dbReference type="ChEBI" id="CHEBI:29035"/>
    </cofactor>
</comment>
<proteinExistence type="predicted"/>
<dbReference type="PANTHER" id="PTHR11675">
    <property type="entry name" value="N-ACETYLGALACTOSAMINYLTRANSFERASE"/>
    <property type="match status" value="1"/>
</dbReference>
<sequence length="262" mass="29967">MTETWVTEPAKPVQVSEFHFAIEKRCPDFVINASDPICKSGDPCQEGEGGKAVIIDVNKLSHDQKKLYETGYKNNEFNQYTSDLISVHRALPIITDKECLSEKYHEDLPDTSVVVCFHNEAWSVLLRTVHSVLERSPDKLLKELRNQLAPYCLSAENDADGLGKMVVLHPCNEQDDNQFWMLSKDGEIRRDEICVDYAGEHIMAFPCHDRQSSSCDFAEMHGNDQRWHALEYGACEASNMLQRWKFKEYSEEKAKEHGVVVP</sequence>
<protein>
    <submittedName>
        <fullName evidence="6">Ricin-type beta-trefoil lectin domain protein</fullName>
    </submittedName>
</protein>
<name>A0A0D6M227_9BILA</name>
<dbReference type="SUPFAM" id="SSF53448">
    <property type="entry name" value="Nucleotide-diphospho-sugar transferases"/>
    <property type="match status" value="1"/>
</dbReference>
<keyword evidence="7" id="KW-1185">Reference proteome</keyword>
<evidence type="ECO:0000256" key="1">
    <source>
        <dbReference type="ARBA" id="ARBA00001936"/>
    </source>
</evidence>
<accession>A0A0D6M227</accession>
<dbReference type="PROSITE" id="PS50231">
    <property type="entry name" value="RICIN_B_LECTIN"/>
    <property type="match status" value="1"/>
</dbReference>
<evidence type="ECO:0000259" key="5">
    <source>
        <dbReference type="Pfam" id="PF00652"/>
    </source>
</evidence>
<evidence type="ECO:0000313" key="7">
    <source>
        <dbReference type="Proteomes" id="UP000054495"/>
    </source>
</evidence>
<keyword evidence="4" id="KW-0464">Manganese</keyword>
<dbReference type="EMBL" id="KE124816">
    <property type="protein sequence ID" value="EPB78280.1"/>
    <property type="molecule type" value="Genomic_DNA"/>
</dbReference>
<evidence type="ECO:0000313" key="6">
    <source>
        <dbReference type="EMBL" id="EPB78280.1"/>
    </source>
</evidence>
<dbReference type="Gene3D" id="2.80.10.50">
    <property type="match status" value="1"/>
</dbReference>
<reference evidence="6 7" key="1">
    <citation type="submission" date="2013-05" db="EMBL/GenBank/DDBJ databases">
        <title>Draft genome of the parasitic nematode Anyclostoma ceylanicum.</title>
        <authorList>
            <person name="Mitreva M."/>
        </authorList>
    </citation>
    <scope>NUCLEOTIDE SEQUENCE [LARGE SCALE GENOMIC DNA]</scope>
</reference>
<keyword evidence="3" id="KW-1015">Disulfide bond</keyword>
<dbReference type="PANTHER" id="PTHR11675:SF131">
    <property type="entry name" value="POLYPEPTIDE N-ACETYLGALACTOSAMINYLTRANSFERASE 9-RELATED"/>
    <property type="match status" value="1"/>
</dbReference>
<dbReference type="GO" id="GO:0030246">
    <property type="term" value="F:carbohydrate binding"/>
    <property type="evidence" value="ECO:0007669"/>
    <property type="project" value="UniProtKB-KW"/>
</dbReference>
<feature type="domain" description="Ricin B lectin" evidence="5">
    <location>
        <begin position="143"/>
        <end position="215"/>
    </location>
</feature>
<dbReference type="AlphaFoldDB" id="A0A0D6M227"/>
<dbReference type="Proteomes" id="UP000054495">
    <property type="component" value="Unassembled WGS sequence"/>
</dbReference>
<evidence type="ECO:0000256" key="4">
    <source>
        <dbReference type="ARBA" id="ARBA00023211"/>
    </source>
</evidence>
<dbReference type="GO" id="GO:0005794">
    <property type="term" value="C:Golgi apparatus"/>
    <property type="evidence" value="ECO:0007669"/>
    <property type="project" value="TreeGrafter"/>
</dbReference>
<dbReference type="Gene3D" id="3.90.550.10">
    <property type="entry name" value="Spore Coat Polysaccharide Biosynthesis Protein SpsA, Chain A"/>
    <property type="match status" value="1"/>
</dbReference>
<organism evidence="6 7">
    <name type="scientific">Ancylostoma ceylanicum</name>
    <dbReference type="NCBI Taxonomy" id="53326"/>
    <lineage>
        <taxon>Eukaryota</taxon>
        <taxon>Metazoa</taxon>
        <taxon>Ecdysozoa</taxon>
        <taxon>Nematoda</taxon>
        <taxon>Chromadorea</taxon>
        <taxon>Rhabditida</taxon>
        <taxon>Rhabditina</taxon>
        <taxon>Rhabditomorpha</taxon>
        <taxon>Strongyloidea</taxon>
        <taxon>Ancylostomatidae</taxon>
        <taxon>Ancylostomatinae</taxon>
        <taxon>Ancylostoma</taxon>
    </lineage>
</organism>
<dbReference type="GO" id="GO:0006493">
    <property type="term" value="P:protein O-linked glycosylation"/>
    <property type="evidence" value="ECO:0007669"/>
    <property type="project" value="TreeGrafter"/>
</dbReference>
<dbReference type="InterPro" id="IPR029044">
    <property type="entry name" value="Nucleotide-diphossugar_trans"/>
</dbReference>
<dbReference type="InterPro" id="IPR035992">
    <property type="entry name" value="Ricin_B-like_lectins"/>
</dbReference>
<evidence type="ECO:0000256" key="3">
    <source>
        <dbReference type="ARBA" id="ARBA00023157"/>
    </source>
</evidence>
<keyword evidence="2 6" id="KW-0430">Lectin</keyword>
<dbReference type="Pfam" id="PF00652">
    <property type="entry name" value="Ricin_B_lectin"/>
    <property type="match status" value="1"/>
</dbReference>
<gene>
    <name evidence="6" type="ORF">ANCCEY_02664</name>
</gene>